<dbReference type="EMBL" id="VDMD01000276">
    <property type="protein sequence ID" value="TRM55165.1"/>
    <property type="molecule type" value="Genomic_DNA"/>
</dbReference>
<gene>
    <name evidence="1" type="ORF">BD626DRAFT_531957</name>
</gene>
<accession>A0A550BRJ8</accession>
<keyword evidence="2" id="KW-1185">Reference proteome</keyword>
<sequence>MSTVDQRPTHSSAPARTRWSCSSYSPPSLFLTPTPHLRRFFSTLSFPYVLPLPSTDVHALSLWYSVTRSPLPYSSLNNVDRRSLPIVASHRQRIHPYHAPRVAIMSPSSSSLPFFFNGFSSIQSTSSLELLSADLLLTLQATPTKSVLCPFFPPSAFSSAHILLSLRYTALYI</sequence>
<dbReference type="AlphaFoldDB" id="A0A550BRJ8"/>
<proteinExistence type="predicted"/>
<protein>
    <submittedName>
        <fullName evidence="1">Uncharacterized protein</fullName>
    </submittedName>
</protein>
<evidence type="ECO:0000313" key="2">
    <source>
        <dbReference type="Proteomes" id="UP000320762"/>
    </source>
</evidence>
<evidence type="ECO:0000313" key="1">
    <source>
        <dbReference type="EMBL" id="TRM55165.1"/>
    </source>
</evidence>
<dbReference type="Proteomes" id="UP000320762">
    <property type="component" value="Unassembled WGS sequence"/>
</dbReference>
<name>A0A550BRJ8_9AGAR</name>
<comment type="caution">
    <text evidence="1">The sequence shown here is derived from an EMBL/GenBank/DDBJ whole genome shotgun (WGS) entry which is preliminary data.</text>
</comment>
<reference evidence="1 2" key="1">
    <citation type="journal article" date="2019" name="New Phytol.">
        <title>Comparative genomics reveals unique wood-decay strategies and fruiting body development in the Schizophyllaceae.</title>
        <authorList>
            <person name="Almasi E."/>
            <person name="Sahu N."/>
            <person name="Krizsan K."/>
            <person name="Balint B."/>
            <person name="Kovacs G.M."/>
            <person name="Kiss B."/>
            <person name="Cseklye J."/>
            <person name="Drula E."/>
            <person name="Henrissat B."/>
            <person name="Nagy I."/>
            <person name="Chovatia M."/>
            <person name="Adam C."/>
            <person name="LaButti K."/>
            <person name="Lipzen A."/>
            <person name="Riley R."/>
            <person name="Grigoriev I.V."/>
            <person name="Nagy L.G."/>
        </authorList>
    </citation>
    <scope>NUCLEOTIDE SEQUENCE [LARGE SCALE GENOMIC DNA]</scope>
    <source>
        <strain evidence="1 2">NL-1724</strain>
    </source>
</reference>
<organism evidence="1 2">
    <name type="scientific">Schizophyllum amplum</name>
    <dbReference type="NCBI Taxonomy" id="97359"/>
    <lineage>
        <taxon>Eukaryota</taxon>
        <taxon>Fungi</taxon>
        <taxon>Dikarya</taxon>
        <taxon>Basidiomycota</taxon>
        <taxon>Agaricomycotina</taxon>
        <taxon>Agaricomycetes</taxon>
        <taxon>Agaricomycetidae</taxon>
        <taxon>Agaricales</taxon>
        <taxon>Schizophyllaceae</taxon>
        <taxon>Schizophyllum</taxon>
    </lineage>
</organism>